<protein>
    <recommendedName>
        <fullName evidence="6">Secreted protein</fullName>
    </recommendedName>
</protein>
<feature type="compositionally biased region" description="Low complexity" evidence="1">
    <location>
        <begin position="38"/>
        <end position="57"/>
    </location>
</feature>
<dbReference type="Proteomes" id="UP000756710">
    <property type="component" value="Unassembled WGS sequence"/>
</dbReference>
<accession>A0A060ZHX9</accession>
<evidence type="ECO:0000256" key="1">
    <source>
        <dbReference type="SAM" id="MobiDB-lite"/>
    </source>
</evidence>
<keyword evidence="5" id="KW-1185">Reference proteome</keyword>
<keyword evidence="2" id="KW-0732">Signal</keyword>
<proteinExistence type="predicted"/>
<dbReference type="GeneID" id="32474180"/>
<feature type="chain" id="PRO_5038464737" description="Secreted protein" evidence="2">
    <location>
        <begin position="29"/>
        <end position="229"/>
    </location>
</feature>
<evidence type="ECO:0008006" key="6">
    <source>
        <dbReference type="Google" id="ProtNLM"/>
    </source>
</evidence>
<sequence length="229" mass="23990">MRKPTHSFRGAALGVAAAAVGVVAVAVAGTGSAQAHAPSAQAQAQARAGAGAAVPQRTPGHLVPRELPPHPSSDWYASDVTKGLPETPPFCVEKTFPSAGATHRTFWTEYDTGATQIVVRTGTVEAARKLAAAAEKKIQNCAADWESQFPEGTASWRDYGALTAEDGAHVYGVHTSYPDSEPGIHLFGVGRDGRTVTVVTWGEMGGYELAPLADFKRTATTAVVKLYHP</sequence>
<dbReference type="AlphaFoldDB" id="A0A060ZHX9"/>
<reference evidence="3" key="1">
    <citation type="submission" date="2014-05" db="EMBL/GenBank/DDBJ databases">
        <authorList>
            <person name="Horn Fabian"/>
        </authorList>
    </citation>
    <scope>NUCLEOTIDE SEQUENCE</scope>
</reference>
<dbReference type="EMBL" id="LK022848">
    <property type="protein sequence ID" value="CDR05399.1"/>
    <property type="molecule type" value="Genomic_DNA"/>
</dbReference>
<dbReference type="EMBL" id="JAGGLR010000005">
    <property type="protein sequence ID" value="MBP2061316.1"/>
    <property type="molecule type" value="Genomic_DNA"/>
</dbReference>
<evidence type="ECO:0000313" key="4">
    <source>
        <dbReference type="EMBL" id="MBP2061316.1"/>
    </source>
</evidence>
<evidence type="ECO:0000256" key="2">
    <source>
        <dbReference type="SAM" id="SignalP"/>
    </source>
</evidence>
<reference evidence="4 5" key="2">
    <citation type="submission" date="2021-03" db="EMBL/GenBank/DDBJ databases">
        <title>Genomic Encyclopedia of Type Strains, Phase IV (KMG-IV): sequencing the most valuable type-strain genomes for metagenomic binning, comparative biology and taxonomic classification.</title>
        <authorList>
            <person name="Goeker M."/>
        </authorList>
    </citation>
    <scope>NUCLEOTIDE SEQUENCE [LARGE SCALE GENOMIC DNA]</scope>
    <source>
        <strain evidence="4 5">DSM 41954</strain>
    </source>
</reference>
<name>A0A060ZHX9_9ACTN</name>
<feature type="region of interest" description="Disordered" evidence="1">
    <location>
        <begin position="38"/>
        <end position="73"/>
    </location>
</feature>
<organism evidence="3">
    <name type="scientific">Streptomyces iranensis</name>
    <dbReference type="NCBI Taxonomy" id="576784"/>
    <lineage>
        <taxon>Bacteria</taxon>
        <taxon>Bacillati</taxon>
        <taxon>Actinomycetota</taxon>
        <taxon>Actinomycetes</taxon>
        <taxon>Kitasatosporales</taxon>
        <taxon>Streptomycetaceae</taxon>
        <taxon>Streptomyces</taxon>
        <taxon>Streptomyces violaceusniger group</taxon>
    </lineage>
</organism>
<dbReference type="RefSeq" id="WP_044568794.1">
    <property type="nucleotide sequence ID" value="NZ_BAABDR010000049.1"/>
</dbReference>
<dbReference type="HOGENOM" id="CLU_095706_0_0_11"/>
<evidence type="ECO:0000313" key="5">
    <source>
        <dbReference type="Proteomes" id="UP000756710"/>
    </source>
</evidence>
<evidence type="ECO:0000313" key="3">
    <source>
        <dbReference type="EMBL" id="CDR05399.1"/>
    </source>
</evidence>
<gene>
    <name evidence="4" type="ORF">J2Z30_002324</name>
    <name evidence="3" type="ORF">SIRAN2353</name>
</gene>
<feature type="signal peptide" evidence="2">
    <location>
        <begin position="1"/>
        <end position="28"/>
    </location>
</feature>